<dbReference type="RefSeq" id="WP_069692673.1">
    <property type="nucleotide sequence ID" value="NZ_CP017147.1"/>
</dbReference>
<feature type="transmembrane region" description="Helical" evidence="6">
    <location>
        <begin position="42"/>
        <end position="62"/>
    </location>
</feature>
<feature type="transmembrane region" description="Helical" evidence="6">
    <location>
        <begin position="201"/>
        <end position="222"/>
    </location>
</feature>
<evidence type="ECO:0000256" key="3">
    <source>
        <dbReference type="ARBA" id="ARBA00022692"/>
    </source>
</evidence>
<feature type="transmembrane region" description="Helical" evidence="6">
    <location>
        <begin position="293"/>
        <end position="312"/>
    </location>
</feature>
<sequence length="405" mass="41122">MDARLLWLAGGAFAIGTGSLIVTGILPNLAAGFGISVDSAGLLLTAFAIAYAIGSPVLSTLLGNIERKFVLAGSLVVFAAANLAGAFATDFSHLILARIVMALAAGVYMPAANAVAVTLVPPERRARAIALVTGGMTVALILGVPLGTAAAAAGGWHLAFLLVALFGTLALIGILWKLPIGLPRGASTMAARLAVARRGDILLALATTMLWTTGAFTLYGYIAPFLANHGGITGLWLGAALVVSGIGSALGNQFGGIASDRFGPERTLTIVLTVLAGALAAFSLVAVTLPPTTAIFILPVILVVWSAAGWAGHPSQMSRLAAMAPDSVVIALSLNASAMYIGIAAGSVLGQQSIRLGNTSWLGFVGAACEVAALAVLWLALRRKRAAKRSDSDITEIVITAPSVR</sequence>
<feature type="transmembrane region" description="Helical" evidence="6">
    <location>
        <begin position="361"/>
        <end position="381"/>
    </location>
</feature>
<feature type="transmembrane region" description="Helical" evidence="6">
    <location>
        <begin position="128"/>
        <end position="152"/>
    </location>
</feature>
<protein>
    <recommendedName>
        <fullName evidence="7">Major facilitator superfamily (MFS) profile domain-containing protein</fullName>
    </recommendedName>
</protein>
<organism evidence="8 9">
    <name type="scientific">Bosea vaviloviae</name>
    <dbReference type="NCBI Taxonomy" id="1526658"/>
    <lineage>
        <taxon>Bacteria</taxon>
        <taxon>Pseudomonadati</taxon>
        <taxon>Pseudomonadota</taxon>
        <taxon>Alphaproteobacteria</taxon>
        <taxon>Hyphomicrobiales</taxon>
        <taxon>Boseaceae</taxon>
        <taxon>Bosea</taxon>
    </lineage>
</organism>
<keyword evidence="5 6" id="KW-0472">Membrane</keyword>
<evidence type="ECO:0000256" key="1">
    <source>
        <dbReference type="ARBA" id="ARBA00004651"/>
    </source>
</evidence>
<dbReference type="Pfam" id="PF07690">
    <property type="entry name" value="MFS_1"/>
    <property type="match status" value="1"/>
</dbReference>
<feature type="transmembrane region" description="Helical" evidence="6">
    <location>
        <begin position="267"/>
        <end position="287"/>
    </location>
</feature>
<keyword evidence="2" id="KW-1003">Cell membrane</keyword>
<dbReference type="PANTHER" id="PTHR43124:SF10">
    <property type="entry name" value="PURINE EFFLUX PUMP PBUE"/>
    <property type="match status" value="1"/>
</dbReference>
<evidence type="ECO:0000256" key="2">
    <source>
        <dbReference type="ARBA" id="ARBA00022475"/>
    </source>
</evidence>
<dbReference type="PROSITE" id="PS50850">
    <property type="entry name" value="MFS"/>
    <property type="match status" value="1"/>
</dbReference>
<dbReference type="STRING" id="1526658.BHK69_26230"/>
<dbReference type="KEGG" id="bvv:BHK69_26230"/>
<dbReference type="CDD" id="cd17324">
    <property type="entry name" value="MFS_NepI_like"/>
    <property type="match status" value="1"/>
</dbReference>
<dbReference type="InterPro" id="IPR020846">
    <property type="entry name" value="MFS_dom"/>
</dbReference>
<reference evidence="8 9" key="1">
    <citation type="journal article" date="2015" name="Antonie Van Leeuwenhoek">
        <title>Bosea vaviloviae sp. nov., a new species of slow-growing rhizobia isolated from nodules of the relict species Vavilovia formosa (Stev.) Fed.</title>
        <authorList>
            <person name="Safronova V.I."/>
            <person name="Kuznetsova I.G."/>
            <person name="Sazanova A.L."/>
            <person name="Kimeklis A.K."/>
            <person name="Belimov A.A."/>
            <person name="Andronov E.E."/>
            <person name="Pinaev A.G."/>
            <person name="Chizhevskaya E.P."/>
            <person name="Pukhaev A.R."/>
            <person name="Popov K.P."/>
            <person name="Willems A."/>
            <person name="Tikhonovich I.A."/>
        </authorList>
    </citation>
    <scope>NUCLEOTIDE SEQUENCE [LARGE SCALE GENOMIC DNA]</scope>
    <source>
        <strain evidence="8 9">Vaf18</strain>
    </source>
</reference>
<dbReference type="OrthoDB" id="9810111at2"/>
<evidence type="ECO:0000256" key="4">
    <source>
        <dbReference type="ARBA" id="ARBA00022989"/>
    </source>
</evidence>
<keyword evidence="9" id="KW-1185">Reference proteome</keyword>
<feature type="transmembrane region" description="Helical" evidence="6">
    <location>
        <begin position="324"/>
        <end position="349"/>
    </location>
</feature>
<evidence type="ECO:0000313" key="8">
    <source>
        <dbReference type="EMBL" id="AOO83473.1"/>
    </source>
</evidence>
<feature type="domain" description="Major facilitator superfamily (MFS) profile" evidence="7">
    <location>
        <begin position="4"/>
        <end position="385"/>
    </location>
</feature>
<accession>A0A1D7U7X5</accession>
<dbReference type="InterPro" id="IPR011701">
    <property type="entry name" value="MFS"/>
</dbReference>
<feature type="transmembrane region" description="Helical" evidence="6">
    <location>
        <begin position="7"/>
        <end position="30"/>
    </location>
</feature>
<feature type="transmembrane region" description="Helical" evidence="6">
    <location>
        <begin position="95"/>
        <end position="116"/>
    </location>
</feature>
<dbReference type="AlphaFoldDB" id="A0A1D7U7X5"/>
<evidence type="ECO:0000256" key="6">
    <source>
        <dbReference type="SAM" id="Phobius"/>
    </source>
</evidence>
<dbReference type="InterPro" id="IPR036259">
    <property type="entry name" value="MFS_trans_sf"/>
</dbReference>
<dbReference type="GO" id="GO:0005886">
    <property type="term" value="C:plasma membrane"/>
    <property type="evidence" value="ECO:0007669"/>
    <property type="project" value="UniProtKB-SubCell"/>
</dbReference>
<dbReference type="InterPro" id="IPR050189">
    <property type="entry name" value="MFS_Efflux_Transporters"/>
</dbReference>
<feature type="transmembrane region" description="Helical" evidence="6">
    <location>
        <begin position="234"/>
        <end position="255"/>
    </location>
</feature>
<name>A0A1D7U7X5_9HYPH</name>
<dbReference type="Proteomes" id="UP000094969">
    <property type="component" value="Chromosome"/>
</dbReference>
<evidence type="ECO:0000256" key="5">
    <source>
        <dbReference type="ARBA" id="ARBA00023136"/>
    </source>
</evidence>
<gene>
    <name evidence="8" type="ORF">BHK69_26230</name>
</gene>
<dbReference type="GO" id="GO:0022857">
    <property type="term" value="F:transmembrane transporter activity"/>
    <property type="evidence" value="ECO:0007669"/>
    <property type="project" value="InterPro"/>
</dbReference>
<proteinExistence type="predicted"/>
<comment type="subcellular location">
    <subcellularLocation>
        <location evidence="1">Cell membrane</location>
        <topology evidence="1">Multi-pass membrane protein</topology>
    </subcellularLocation>
</comment>
<dbReference type="PANTHER" id="PTHR43124">
    <property type="entry name" value="PURINE EFFLUX PUMP PBUE"/>
    <property type="match status" value="1"/>
</dbReference>
<keyword evidence="4 6" id="KW-1133">Transmembrane helix</keyword>
<evidence type="ECO:0000259" key="7">
    <source>
        <dbReference type="PROSITE" id="PS50850"/>
    </source>
</evidence>
<feature type="transmembrane region" description="Helical" evidence="6">
    <location>
        <begin position="69"/>
        <end position="89"/>
    </location>
</feature>
<keyword evidence="3 6" id="KW-0812">Transmembrane</keyword>
<evidence type="ECO:0000313" key="9">
    <source>
        <dbReference type="Proteomes" id="UP000094969"/>
    </source>
</evidence>
<dbReference type="SUPFAM" id="SSF103473">
    <property type="entry name" value="MFS general substrate transporter"/>
    <property type="match status" value="1"/>
</dbReference>
<feature type="transmembrane region" description="Helical" evidence="6">
    <location>
        <begin position="158"/>
        <end position="180"/>
    </location>
</feature>
<dbReference type="EMBL" id="CP017147">
    <property type="protein sequence ID" value="AOO83473.1"/>
    <property type="molecule type" value="Genomic_DNA"/>
</dbReference>
<dbReference type="Gene3D" id="1.20.1250.20">
    <property type="entry name" value="MFS general substrate transporter like domains"/>
    <property type="match status" value="2"/>
</dbReference>